<dbReference type="AlphaFoldDB" id="A0A922HNW7"/>
<feature type="signal peptide" evidence="1">
    <location>
        <begin position="1"/>
        <end position="19"/>
    </location>
</feature>
<name>A0A922HNW7_DERFA</name>
<organism evidence="2 3">
    <name type="scientific">Dermatophagoides farinae</name>
    <name type="common">American house dust mite</name>
    <dbReference type="NCBI Taxonomy" id="6954"/>
    <lineage>
        <taxon>Eukaryota</taxon>
        <taxon>Metazoa</taxon>
        <taxon>Ecdysozoa</taxon>
        <taxon>Arthropoda</taxon>
        <taxon>Chelicerata</taxon>
        <taxon>Arachnida</taxon>
        <taxon>Acari</taxon>
        <taxon>Acariformes</taxon>
        <taxon>Sarcoptiformes</taxon>
        <taxon>Astigmata</taxon>
        <taxon>Psoroptidia</taxon>
        <taxon>Analgoidea</taxon>
        <taxon>Pyroglyphidae</taxon>
        <taxon>Dermatophagoidinae</taxon>
        <taxon>Dermatophagoides</taxon>
    </lineage>
</organism>
<evidence type="ECO:0000256" key="1">
    <source>
        <dbReference type="SAM" id="SignalP"/>
    </source>
</evidence>
<keyword evidence="1" id="KW-0732">Signal</keyword>
<dbReference type="EMBL" id="ASGP02000008">
    <property type="protein sequence ID" value="KAH9493621.1"/>
    <property type="molecule type" value="Genomic_DNA"/>
</dbReference>
<gene>
    <name evidence="2" type="ORF">DERF_014360</name>
</gene>
<evidence type="ECO:0000313" key="3">
    <source>
        <dbReference type="Proteomes" id="UP000790347"/>
    </source>
</evidence>
<dbReference type="Proteomes" id="UP000790347">
    <property type="component" value="Unassembled WGS sequence"/>
</dbReference>
<keyword evidence="3" id="KW-1185">Reference proteome</keyword>
<reference evidence="2" key="1">
    <citation type="submission" date="2013-05" db="EMBL/GenBank/DDBJ databases">
        <authorList>
            <person name="Yim A.K.Y."/>
            <person name="Chan T.F."/>
            <person name="Ji K.M."/>
            <person name="Liu X.Y."/>
            <person name="Zhou J.W."/>
            <person name="Li R.Q."/>
            <person name="Yang K.Y."/>
            <person name="Li J."/>
            <person name="Li M."/>
            <person name="Law P.T.W."/>
            <person name="Wu Y.L."/>
            <person name="Cai Z.L."/>
            <person name="Qin H."/>
            <person name="Bao Y."/>
            <person name="Leung R.K.K."/>
            <person name="Ng P.K.S."/>
            <person name="Zou J."/>
            <person name="Zhong X.J."/>
            <person name="Ran P.X."/>
            <person name="Zhong N.S."/>
            <person name="Liu Z.G."/>
            <person name="Tsui S.K.W."/>
        </authorList>
    </citation>
    <scope>NUCLEOTIDE SEQUENCE</scope>
    <source>
        <strain evidence="2">Derf</strain>
        <tissue evidence="2">Whole organism</tissue>
    </source>
</reference>
<protein>
    <submittedName>
        <fullName evidence="2">Uncharacterized protein</fullName>
    </submittedName>
</protein>
<feature type="chain" id="PRO_5037067157" evidence="1">
    <location>
        <begin position="20"/>
        <end position="66"/>
    </location>
</feature>
<sequence length="66" mass="7551">MAFERRLLPLLPLIFVVLALWINGNNIAPFHCRVMTTMIIGSDPVQDPKWKLERFILGENGDEKDG</sequence>
<proteinExistence type="predicted"/>
<evidence type="ECO:0000313" key="2">
    <source>
        <dbReference type="EMBL" id="KAH9493621.1"/>
    </source>
</evidence>
<comment type="caution">
    <text evidence="2">The sequence shown here is derived from an EMBL/GenBank/DDBJ whole genome shotgun (WGS) entry which is preliminary data.</text>
</comment>
<reference evidence="2" key="2">
    <citation type="journal article" date="2022" name="Res Sq">
        <title>Comparative Genomics Reveals Insights into the Divergent Evolution of Astigmatic Mites and Household Pest Adaptations.</title>
        <authorList>
            <person name="Xiong Q."/>
            <person name="Wan A.T.-Y."/>
            <person name="Liu X.-Y."/>
            <person name="Fung C.S.-H."/>
            <person name="Xiao X."/>
            <person name="Malainual N."/>
            <person name="Hou J."/>
            <person name="Wang L."/>
            <person name="Wang M."/>
            <person name="Yang K."/>
            <person name="Cui Y."/>
            <person name="Leung E."/>
            <person name="Nong W."/>
            <person name="Shin S.-K."/>
            <person name="Au S."/>
            <person name="Jeong K.Y."/>
            <person name="Chew F.T."/>
            <person name="Hui J."/>
            <person name="Leung T.F."/>
            <person name="Tungtrongchitr A."/>
            <person name="Zhong N."/>
            <person name="Liu Z."/>
            <person name="Tsui S."/>
        </authorList>
    </citation>
    <scope>NUCLEOTIDE SEQUENCE</scope>
    <source>
        <strain evidence="2">Derf</strain>
        <tissue evidence="2">Whole organism</tissue>
    </source>
</reference>
<accession>A0A922HNW7</accession>